<dbReference type="InterPro" id="IPR003604">
    <property type="entry name" value="Matrin/U1-like-C_Znf_C2H2"/>
</dbReference>
<feature type="region of interest" description="Disordered" evidence="11">
    <location>
        <begin position="1005"/>
        <end position="1030"/>
    </location>
</feature>
<dbReference type="SUPFAM" id="SSF57667">
    <property type="entry name" value="beta-beta-alpha zinc fingers"/>
    <property type="match status" value="1"/>
</dbReference>
<dbReference type="Pfam" id="PF13087">
    <property type="entry name" value="AAA_12"/>
    <property type="match status" value="1"/>
</dbReference>
<name>A0ABR1IUC5_9AGAR</name>
<protein>
    <recommendedName>
        <fullName evidence="3">RNA helicase</fullName>
        <ecNumber evidence="3">3.6.4.13</ecNumber>
    </recommendedName>
</protein>
<dbReference type="InterPro" id="IPR026122">
    <property type="entry name" value="MOV-10/SDE3_DEXXQ/H-box"/>
</dbReference>
<comment type="subcellular location">
    <subcellularLocation>
        <location evidence="1">Cytoplasm</location>
    </subcellularLocation>
</comment>
<evidence type="ECO:0000256" key="1">
    <source>
        <dbReference type="ARBA" id="ARBA00004496"/>
    </source>
</evidence>
<dbReference type="InterPro" id="IPR027417">
    <property type="entry name" value="P-loop_NTPase"/>
</dbReference>
<dbReference type="EC" id="3.6.4.13" evidence="3"/>
<evidence type="ECO:0000256" key="3">
    <source>
        <dbReference type="ARBA" id="ARBA00012552"/>
    </source>
</evidence>
<dbReference type="InterPro" id="IPR036236">
    <property type="entry name" value="Znf_C2H2_sf"/>
</dbReference>
<comment type="catalytic activity">
    <reaction evidence="10">
        <text>ATP + H2O = ADP + phosphate + H(+)</text>
        <dbReference type="Rhea" id="RHEA:13065"/>
        <dbReference type="ChEBI" id="CHEBI:15377"/>
        <dbReference type="ChEBI" id="CHEBI:15378"/>
        <dbReference type="ChEBI" id="CHEBI:30616"/>
        <dbReference type="ChEBI" id="CHEBI:43474"/>
        <dbReference type="ChEBI" id="CHEBI:456216"/>
        <dbReference type="EC" id="3.6.4.13"/>
    </reaction>
</comment>
<dbReference type="PANTHER" id="PTHR45418:SF1">
    <property type="entry name" value="CANCER_TESTIS ANTIGEN 55"/>
    <property type="match status" value="1"/>
</dbReference>
<dbReference type="CDD" id="cd18808">
    <property type="entry name" value="SF1_C_Upf1"/>
    <property type="match status" value="1"/>
</dbReference>
<keyword evidence="14" id="KW-1185">Reference proteome</keyword>
<keyword evidence="9" id="KW-0943">RNA-mediated gene silencing</keyword>
<dbReference type="PANTHER" id="PTHR45418">
    <property type="entry name" value="CANCER/TESTIS ANTIGEN 55"/>
    <property type="match status" value="1"/>
</dbReference>
<dbReference type="Proteomes" id="UP001498398">
    <property type="component" value="Unassembled WGS sequence"/>
</dbReference>
<dbReference type="SMART" id="SM00451">
    <property type="entry name" value="ZnF_U1"/>
    <property type="match status" value="3"/>
</dbReference>
<evidence type="ECO:0000256" key="11">
    <source>
        <dbReference type="SAM" id="MobiDB-lite"/>
    </source>
</evidence>
<dbReference type="InterPro" id="IPR047187">
    <property type="entry name" value="SF1_C_Upf1"/>
</dbReference>
<evidence type="ECO:0000256" key="7">
    <source>
        <dbReference type="ARBA" id="ARBA00022806"/>
    </source>
</evidence>
<evidence type="ECO:0000259" key="12">
    <source>
        <dbReference type="PROSITE" id="PS00028"/>
    </source>
</evidence>
<organism evidence="13 14">
    <name type="scientific">Marasmiellus scandens</name>
    <dbReference type="NCBI Taxonomy" id="2682957"/>
    <lineage>
        <taxon>Eukaryota</taxon>
        <taxon>Fungi</taxon>
        <taxon>Dikarya</taxon>
        <taxon>Basidiomycota</taxon>
        <taxon>Agaricomycotina</taxon>
        <taxon>Agaricomycetes</taxon>
        <taxon>Agaricomycetidae</taxon>
        <taxon>Agaricales</taxon>
        <taxon>Marasmiineae</taxon>
        <taxon>Omphalotaceae</taxon>
        <taxon>Marasmiellus</taxon>
    </lineage>
</organism>
<keyword evidence="7" id="KW-0347">Helicase</keyword>
<comment type="caution">
    <text evidence="13">The sequence shown here is derived from an EMBL/GenBank/DDBJ whole genome shotgun (WGS) entry which is preliminary data.</text>
</comment>
<dbReference type="InterPro" id="IPR013087">
    <property type="entry name" value="Znf_C2H2_type"/>
</dbReference>
<reference evidence="13 14" key="1">
    <citation type="submission" date="2024-01" db="EMBL/GenBank/DDBJ databases">
        <title>A draft genome for the cacao thread blight pathogen Marasmiellus scandens.</title>
        <authorList>
            <person name="Baruah I.K."/>
            <person name="Leung J."/>
            <person name="Bukari Y."/>
            <person name="Amoako-Attah I."/>
            <person name="Meinhardt L.W."/>
            <person name="Bailey B.A."/>
            <person name="Cohen S.P."/>
        </authorList>
    </citation>
    <scope>NUCLEOTIDE SEQUENCE [LARGE SCALE GENOMIC DNA]</scope>
    <source>
        <strain evidence="13 14">GH-19</strain>
    </source>
</reference>
<dbReference type="InterPro" id="IPR049080">
    <property type="entry name" value="MOV-10-like_beta-barrel"/>
</dbReference>
<evidence type="ECO:0000256" key="10">
    <source>
        <dbReference type="ARBA" id="ARBA00047984"/>
    </source>
</evidence>
<evidence type="ECO:0000256" key="5">
    <source>
        <dbReference type="ARBA" id="ARBA00022741"/>
    </source>
</evidence>
<feature type="compositionally biased region" description="Acidic residues" evidence="11">
    <location>
        <begin position="1007"/>
        <end position="1016"/>
    </location>
</feature>
<keyword evidence="5" id="KW-0547">Nucleotide-binding</keyword>
<dbReference type="CDD" id="cd18038">
    <property type="entry name" value="DEXXQc_Helz-like"/>
    <property type="match status" value="1"/>
</dbReference>
<comment type="similarity">
    <text evidence="2">Belongs to the DNA2/NAM7 helicase family. SDE3 subfamily.</text>
</comment>
<keyword evidence="8" id="KW-0067">ATP-binding</keyword>
<keyword evidence="4" id="KW-0963">Cytoplasm</keyword>
<feature type="domain" description="C2H2-type" evidence="12">
    <location>
        <begin position="29"/>
        <end position="51"/>
    </location>
</feature>
<evidence type="ECO:0000256" key="8">
    <source>
        <dbReference type="ARBA" id="ARBA00022840"/>
    </source>
</evidence>
<accession>A0ABR1IUC5</accession>
<evidence type="ECO:0000256" key="4">
    <source>
        <dbReference type="ARBA" id="ARBA00022490"/>
    </source>
</evidence>
<dbReference type="Gene3D" id="3.40.50.300">
    <property type="entry name" value="P-loop containing nucleotide triphosphate hydrolases"/>
    <property type="match status" value="2"/>
</dbReference>
<dbReference type="SUPFAM" id="SSF52540">
    <property type="entry name" value="P-loop containing nucleoside triphosphate hydrolases"/>
    <property type="match status" value="1"/>
</dbReference>
<evidence type="ECO:0000256" key="2">
    <source>
        <dbReference type="ARBA" id="ARBA00005601"/>
    </source>
</evidence>
<sequence>MSNKPCPTLLAQGNCSNAACKFGHSVFSCEVCGILLPDDKSHKDHMRSGSHLKNSTDINRDRFHFCWICSLYVNSPGQWSAHIKNQQHVKKANKRGVSPVIEPQFPVEVPGHRFCVLCQQHITESLWNRHTRSDRHKSREKYAMFKSAMDEAEADKNGATVSGEFDFGLVESSSAAQGILMTGRIESSEPNCRFTLIECQLASAKGRVMHSPFRVTLLSTGQTISYGASLSFTVAMKSDYIGRSEDRLEMILEDMQMKKQFMIARSLRVTIGSKADHEFLKPKAPYVPRQRTERPPESNVVQGEPAPALNAIPYKGRLTLALVPKYLTEQLETGAAKDIIQNLKSLYLPAVVNSQTYSRYFKHLLWAEEVQMEYDLERYDIHDAKLTRHATRNMVSAEPINYYYLEVPGLAEKRPSVLVGDCILAQHCNAADKTKWFQGVVHVVRREEVGLRFHRSFPANPSDRFRVRFKLNRIPMRRQHQAMDYTVFSEDRVLFPTNLHVPSTVPTIPAKEIHGIILRNALIGTNPPQLQAVLSIVKQAPSSLPFIIFGPPGTGKTVTMIEAIFQVLNANPSARILACAPSNSAADLITSRLRANRALSKEQLFRAYAPSRAKHEVPLELLDFTCINSNGHFTVPPIAKMKNYRVIVSKNYRVIVSTCSSASMFSGIGMPRGHFSHIFIDEAGHASEPEAMISIKGMADSRTNVVLSGDPRQLGPIIRSTIARQLGLEMSFIERLMGRDVYDEIVGHGKTVVKLVKNFRSHPAILKFPNERFYRGDLQACGDPKFINFYVGTSYLVDKAKKFPIVFYSISGKDDREATSPSFFNIDEVTMVKTLIEKLRSNKQLRISDNDIGVIAPYHAQVLKMRAALRAFADSVKVSSVEEFQGQERRVIIISTVRSSKEFVQYDLRHTLGFVANPRRFNVAVTRAQALLYIVGNPSVLSLDPLWRSFLNYVHVNGGWSGPGPTWDTSAPVDESGGYDAAVRAAAVEDMDEFTRRMESLTLDGVRDEDGDDDVAAADANVDRPWNEAE</sequence>
<dbReference type="EMBL" id="JBANRG010000071">
    <property type="protein sequence ID" value="KAK7439802.1"/>
    <property type="molecule type" value="Genomic_DNA"/>
</dbReference>
<gene>
    <name evidence="13" type="ORF">VKT23_017377</name>
</gene>
<keyword evidence="6" id="KW-0378">Hydrolase</keyword>
<dbReference type="SMART" id="SM00355">
    <property type="entry name" value="ZnF_C2H2"/>
    <property type="match status" value="2"/>
</dbReference>
<evidence type="ECO:0000256" key="6">
    <source>
        <dbReference type="ARBA" id="ARBA00022801"/>
    </source>
</evidence>
<evidence type="ECO:0000313" key="13">
    <source>
        <dbReference type="EMBL" id="KAK7439802.1"/>
    </source>
</evidence>
<dbReference type="PROSITE" id="PS00028">
    <property type="entry name" value="ZINC_FINGER_C2H2_1"/>
    <property type="match status" value="1"/>
</dbReference>
<dbReference type="Pfam" id="PF13086">
    <property type="entry name" value="AAA_11"/>
    <property type="match status" value="2"/>
</dbReference>
<proteinExistence type="inferred from homology"/>
<dbReference type="InterPro" id="IPR041679">
    <property type="entry name" value="DNA2/NAM7-like_C"/>
</dbReference>
<feature type="compositionally biased region" description="Basic and acidic residues" evidence="11">
    <location>
        <begin position="1021"/>
        <end position="1030"/>
    </location>
</feature>
<evidence type="ECO:0000313" key="14">
    <source>
        <dbReference type="Proteomes" id="UP001498398"/>
    </source>
</evidence>
<dbReference type="InterPro" id="IPR041677">
    <property type="entry name" value="DNA2/NAM7_AAA_11"/>
</dbReference>
<evidence type="ECO:0000256" key="9">
    <source>
        <dbReference type="ARBA" id="ARBA00023158"/>
    </source>
</evidence>
<dbReference type="Pfam" id="PF21634">
    <property type="entry name" value="MOV-10_beta-barrel"/>
    <property type="match status" value="1"/>
</dbReference>